<dbReference type="PANTHER" id="PTHR41807">
    <property type="entry name" value="GLUTATHIONE TRANSFERASE 3"/>
    <property type="match status" value="1"/>
</dbReference>
<dbReference type="PANTHER" id="PTHR41807:SF1">
    <property type="entry name" value="GLUTATHIONE TRANSFERASE 3"/>
    <property type="match status" value="1"/>
</dbReference>
<reference evidence="2" key="1">
    <citation type="submission" date="2017-08" db="EMBL/GenBank/DDBJ databases">
        <authorList>
            <person name="Cuomo C."/>
            <person name="Billmyre B."/>
            <person name="Heitman J."/>
        </authorList>
    </citation>
    <scope>NUCLEOTIDE SEQUENCE</scope>
    <source>
        <strain evidence="2">CBS 12478</strain>
    </source>
</reference>
<protein>
    <submittedName>
        <fullName evidence="2">Uncharacterized protein</fullName>
    </submittedName>
</protein>
<proteinExistence type="predicted"/>
<dbReference type="AlphaFoldDB" id="A0AAJ8LQC2"/>
<dbReference type="Proteomes" id="UP000322225">
    <property type="component" value="Chromosome 12"/>
</dbReference>
<evidence type="ECO:0000313" key="3">
    <source>
        <dbReference type="Proteomes" id="UP000322225"/>
    </source>
</evidence>
<gene>
    <name evidence="2" type="ORF">CI109_106556</name>
</gene>
<organism evidence="2 3">
    <name type="scientific">Kwoniella shandongensis</name>
    <dbReference type="NCBI Taxonomy" id="1734106"/>
    <lineage>
        <taxon>Eukaryota</taxon>
        <taxon>Fungi</taxon>
        <taxon>Dikarya</taxon>
        <taxon>Basidiomycota</taxon>
        <taxon>Agaricomycotina</taxon>
        <taxon>Tremellomycetes</taxon>
        <taxon>Tremellales</taxon>
        <taxon>Cryptococcaceae</taxon>
        <taxon>Kwoniella</taxon>
    </lineage>
</organism>
<dbReference type="EMBL" id="CP144062">
    <property type="protein sequence ID" value="WWD22067.1"/>
    <property type="molecule type" value="Genomic_DNA"/>
</dbReference>
<evidence type="ECO:0000256" key="1">
    <source>
        <dbReference type="SAM" id="MobiDB-lite"/>
    </source>
</evidence>
<accession>A0AAJ8LQC2</accession>
<feature type="region of interest" description="Disordered" evidence="1">
    <location>
        <begin position="60"/>
        <end position="89"/>
    </location>
</feature>
<dbReference type="InterPro" id="IPR038872">
    <property type="entry name" value="Put_GTT3"/>
</dbReference>
<dbReference type="KEGG" id="ksn:43588038"/>
<evidence type="ECO:0000313" key="2">
    <source>
        <dbReference type="EMBL" id="WWD22067.1"/>
    </source>
</evidence>
<sequence length="375" mass="40506">MLITSPPSTYTGSLLTKRKNDLVEIAQALGLPDTDARIADLVRNIQSHLEANETELIQSPRFKGLYKKRSSGTHPPDSDSESPSASNDVKNVVTAGIKSSRKSMNKAFDKVQSVVDAANIPLPESPVSLAKISDVANAANESVSNALVPAQQMSKDLTSRFLETRVGGVSSSLVTYTSKGQERVDVVVRHLRDALSTSKTLVVSALSLELVLLFSHVLQFYDHTYYFPPPGGDRGTLASLLRVLFFWLPTSTLTFRLPELGGVFGSDVWSATAWWFFTTVLPPLALSTVVSFAPQKGIHRHGGPNTRYQASHPPIPTPDYLSFTFIRLALLLLPLTSAAPSSFVDALEMSGDLQGRALGAGLLAALVVAEKLHQV</sequence>
<name>A0AAJ8LQC2_9TREE</name>
<reference evidence="2" key="2">
    <citation type="submission" date="2024-01" db="EMBL/GenBank/DDBJ databases">
        <title>Comparative genomics of Cryptococcus and Kwoniella reveals pathogenesis evolution and contrasting modes of karyotype evolution via chromosome fusion or intercentromeric recombination.</title>
        <authorList>
            <person name="Coelho M.A."/>
            <person name="David-Palma M."/>
            <person name="Shea T."/>
            <person name="Bowers K."/>
            <person name="McGinley-Smith S."/>
            <person name="Mohammad A.W."/>
            <person name="Gnirke A."/>
            <person name="Yurkov A.M."/>
            <person name="Nowrousian M."/>
            <person name="Sun S."/>
            <person name="Cuomo C.A."/>
            <person name="Heitman J."/>
        </authorList>
    </citation>
    <scope>NUCLEOTIDE SEQUENCE</scope>
    <source>
        <strain evidence="2">CBS 12478</strain>
    </source>
</reference>
<dbReference type="GO" id="GO:0016020">
    <property type="term" value="C:membrane"/>
    <property type="evidence" value="ECO:0007669"/>
    <property type="project" value="TreeGrafter"/>
</dbReference>
<keyword evidence="3" id="KW-1185">Reference proteome</keyword>
<dbReference type="GeneID" id="43588038"/>
<dbReference type="RefSeq" id="XP_031861908.2">
    <property type="nucleotide sequence ID" value="XM_032003910.2"/>
</dbReference>